<dbReference type="RefSeq" id="WP_095130018.1">
    <property type="nucleotide sequence ID" value="NZ_NIBG01000001.1"/>
</dbReference>
<proteinExistence type="predicted"/>
<dbReference type="EMBL" id="NIBG01000001">
    <property type="protein sequence ID" value="PAB61011.1"/>
    <property type="molecule type" value="Genomic_DNA"/>
</dbReference>
<keyword evidence="2" id="KW-1185">Reference proteome</keyword>
<name>A0A267MN32_9FIRM</name>
<sequence length="254" mass="29366">MYTNFPYRISEKKLTSNITYIVDFKRRDVNGDKIKDNIYLLAKTPYGLDFPYANDITLVIQNGVNNMCTWIPLKENAGYMPKLYLQDYTGNGTDDILVSIFTGGSGGNYYYYVYSYYNNKPKKIFDFEEFNNRYKYDVIYKDNYKVEVINLSTNIGYIIDISIEDPIYLKKIYDEKGKLKNPVSGDVHDLSGLDPISVDGDEIYELIALQRISGKYLSDTLGYVRTVLKWNGVQFEPVEQTIQREITIKGSKAN</sequence>
<gene>
    <name evidence="1" type="ORF">CCE28_00855</name>
</gene>
<comment type="caution">
    <text evidence="1">The sequence shown here is derived from an EMBL/GenBank/DDBJ whole genome shotgun (WGS) entry which is preliminary data.</text>
</comment>
<evidence type="ECO:0008006" key="3">
    <source>
        <dbReference type="Google" id="ProtNLM"/>
    </source>
</evidence>
<evidence type="ECO:0000313" key="2">
    <source>
        <dbReference type="Proteomes" id="UP000216024"/>
    </source>
</evidence>
<protein>
    <recommendedName>
        <fullName evidence="3">Spore coat protein</fullName>
    </recommendedName>
</protein>
<dbReference type="Proteomes" id="UP000216024">
    <property type="component" value="Unassembled WGS sequence"/>
</dbReference>
<organism evidence="1 2">
    <name type="scientific">Anaeromicrobium sediminis</name>
    <dbReference type="NCBI Taxonomy" id="1478221"/>
    <lineage>
        <taxon>Bacteria</taxon>
        <taxon>Bacillati</taxon>
        <taxon>Bacillota</taxon>
        <taxon>Clostridia</taxon>
        <taxon>Peptostreptococcales</taxon>
        <taxon>Thermotaleaceae</taxon>
        <taxon>Anaeromicrobium</taxon>
    </lineage>
</organism>
<evidence type="ECO:0000313" key="1">
    <source>
        <dbReference type="EMBL" id="PAB61011.1"/>
    </source>
</evidence>
<reference evidence="1 2" key="1">
    <citation type="submission" date="2017-06" db="EMBL/GenBank/DDBJ databases">
        <title>Draft genome sequence of anaerobic fermentative bacterium Anaeromicrobium sediminis DY2726D isolated from West Pacific Ocean sediments.</title>
        <authorList>
            <person name="Zeng X."/>
        </authorList>
    </citation>
    <scope>NUCLEOTIDE SEQUENCE [LARGE SCALE GENOMIC DNA]</scope>
    <source>
        <strain evidence="1 2">DY2726D</strain>
    </source>
</reference>
<accession>A0A267MN32</accession>
<dbReference type="AlphaFoldDB" id="A0A267MN32"/>
<dbReference type="OrthoDB" id="1653343at2"/>